<keyword evidence="4" id="KW-0378">Hydrolase</keyword>
<protein>
    <recommendedName>
        <fullName evidence="8">Nudix hydrolase domain-containing protein</fullName>
    </recommendedName>
</protein>
<dbReference type="EMBL" id="NHTK01000171">
    <property type="protein sequence ID" value="PPR08042.1"/>
    <property type="molecule type" value="Genomic_DNA"/>
</dbReference>
<dbReference type="PANTHER" id="PTHR12992:SF24">
    <property type="entry name" value="PEROXISOMAL COENZYME A DIPHOSPHATASE NUDT7"/>
    <property type="match status" value="1"/>
</dbReference>
<keyword evidence="6" id="KW-0464">Manganese</keyword>
<dbReference type="GO" id="GO:0015938">
    <property type="term" value="P:coenzyme A catabolic process"/>
    <property type="evidence" value="ECO:0007669"/>
    <property type="project" value="TreeGrafter"/>
</dbReference>
<dbReference type="GO" id="GO:0010945">
    <property type="term" value="F:coenzyme A diphosphatase activity"/>
    <property type="evidence" value="ECO:0007669"/>
    <property type="project" value="InterPro"/>
</dbReference>
<evidence type="ECO:0000256" key="4">
    <source>
        <dbReference type="ARBA" id="ARBA00022801"/>
    </source>
</evidence>
<dbReference type="InterPro" id="IPR000086">
    <property type="entry name" value="NUDIX_hydrolase_dom"/>
</dbReference>
<proteinExistence type="predicted"/>
<evidence type="ECO:0000313" key="10">
    <source>
        <dbReference type="Proteomes" id="UP000284842"/>
    </source>
</evidence>
<dbReference type="OrthoDB" id="206213at2759"/>
<feature type="region of interest" description="Disordered" evidence="7">
    <location>
        <begin position="428"/>
        <end position="456"/>
    </location>
</feature>
<evidence type="ECO:0000256" key="7">
    <source>
        <dbReference type="SAM" id="MobiDB-lite"/>
    </source>
</evidence>
<name>A0A409YYD5_9AGAR</name>
<evidence type="ECO:0000256" key="5">
    <source>
        <dbReference type="ARBA" id="ARBA00022842"/>
    </source>
</evidence>
<comment type="cofactor">
    <cofactor evidence="1">
        <name>Mn(2+)</name>
        <dbReference type="ChEBI" id="CHEBI:29035"/>
    </cofactor>
</comment>
<evidence type="ECO:0000256" key="2">
    <source>
        <dbReference type="ARBA" id="ARBA00001946"/>
    </source>
</evidence>
<dbReference type="AlphaFoldDB" id="A0A409YYD5"/>
<comment type="caution">
    <text evidence="9">The sequence shown here is derived from an EMBL/GenBank/DDBJ whole genome shotgun (WGS) entry which is preliminary data.</text>
</comment>
<keyword evidence="10" id="KW-1185">Reference proteome</keyword>
<dbReference type="STRING" id="181874.A0A409YYD5"/>
<keyword evidence="3" id="KW-0479">Metal-binding</keyword>
<evidence type="ECO:0000256" key="3">
    <source>
        <dbReference type="ARBA" id="ARBA00022723"/>
    </source>
</evidence>
<comment type="cofactor">
    <cofactor evidence="2">
        <name>Mg(2+)</name>
        <dbReference type="ChEBI" id="CHEBI:18420"/>
    </cofactor>
</comment>
<reference evidence="9 10" key="1">
    <citation type="journal article" date="2018" name="Evol. Lett.">
        <title>Horizontal gene cluster transfer increased hallucinogenic mushroom diversity.</title>
        <authorList>
            <person name="Reynolds H.T."/>
            <person name="Vijayakumar V."/>
            <person name="Gluck-Thaler E."/>
            <person name="Korotkin H.B."/>
            <person name="Matheny P.B."/>
            <person name="Slot J.C."/>
        </authorList>
    </citation>
    <scope>NUCLEOTIDE SEQUENCE [LARGE SCALE GENOMIC DNA]</scope>
    <source>
        <strain evidence="9 10">2629</strain>
    </source>
</reference>
<dbReference type="Gene3D" id="3.90.79.10">
    <property type="entry name" value="Nucleoside Triphosphate Pyrophosphohydrolase"/>
    <property type="match status" value="1"/>
</dbReference>
<gene>
    <name evidence="9" type="ORF">CVT24_010841</name>
</gene>
<evidence type="ECO:0000259" key="8">
    <source>
        <dbReference type="PROSITE" id="PS51462"/>
    </source>
</evidence>
<feature type="non-terminal residue" evidence="9">
    <location>
        <position position="1"/>
    </location>
</feature>
<sequence length="482" mass="53864">GLTSVFQPCDVGVQRPFKHSAKRSYHEDIVQSFMQQLSASEKRSNEDCTENTHDKPVQHLDLVFSKKVGPLRDASVRWLWNAYNAINNTALVKKAFENSSVRSWNLSYESLTSFAAREHLRNLRHTDNDFWMELSRESDTLPTIAATPNNNQPTKPLAEDKENEDEEMIHEGSCETDSHLPLSIVIQQAQTSPTPSPASESSLPIAAPELSDAEKGFVVLEEGTQHFSNLPLNSNLSSKQPLKRRASILIVLFENPQTQLIDVLLTTRHRKLRLNGGETAFPGGKADEGDGDCWIYTAYREAHEEASLPFPIPPNLHPSYWPVCGCPLSTSNSRLSTASEHNTTSNLYTLGVLEPQTFGPLVVLPVVSLLLQDNRDKFLRRLKGGDGEVEALFSVPLERFLGELPQEKWYELEEHIIWTTKDIESGAVDGAVDGSKDPEPDENRLASPTNGPPRPIFVYGDEGWLDEDGRGYHVSNQIHSHI</sequence>
<dbReference type="SUPFAM" id="SSF55811">
    <property type="entry name" value="Nudix"/>
    <property type="match status" value="1"/>
</dbReference>
<dbReference type="InParanoid" id="A0A409YYD5"/>
<dbReference type="InterPro" id="IPR045121">
    <property type="entry name" value="CoAse"/>
</dbReference>
<evidence type="ECO:0000256" key="6">
    <source>
        <dbReference type="ARBA" id="ARBA00023211"/>
    </source>
</evidence>
<dbReference type="GO" id="GO:0046872">
    <property type="term" value="F:metal ion binding"/>
    <property type="evidence" value="ECO:0007669"/>
    <property type="project" value="UniProtKB-KW"/>
</dbReference>
<evidence type="ECO:0000256" key="1">
    <source>
        <dbReference type="ARBA" id="ARBA00001936"/>
    </source>
</evidence>
<dbReference type="Pfam" id="PF00293">
    <property type="entry name" value="NUDIX"/>
    <property type="match status" value="1"/>
</dbReference>
<feature type="domain" description="Nudix hydrolase" evidence="8">
    <location>
        <begin position="243"/>
        <end position="417"/>
    </location>
</feature>
<accession>A0A409YYD5</accession>
<dbReference type="PANTHER" id="PTHR12992">
    <property type="entry name" value="NUDIX HYDROLASE"/>
    <property type="match status" value="1"/>
</dbReference>
<evidence type="ECO:0000313" key="9">
    <source>
        <dbReference type="EMBL" id="PPR08042.1"/>
    </source>
</evidence>
<dbReference type="Proteomes" id="UP000284842">
    <property type="component" value="Unassembled WGS sequence"/>
</dbReference>
<dbReference type="PROSITE" id="PS51462">
    <property type="entry name" value="NUDIX"/>
    <property type="match status" value="1"/>
</dbReference>
<feature type="compositionally biased region" description="Basic and acidic residues" evidence="7">
    <location>
        <begin position="434"/>
        <end position="444"/>
    </location>
</feature>
<keyword evidence="5" id="KW-0460">Magnesium</keyword>
<dbReference type="InterPro" id="IPR015797">
    <property type="entry name" value="NUDIX_hydrolase-like_dom_sf"/>
</dbReference>
<organism evidence="9 10">
    <name type="scientific">Panaeolus cyanescens</name>
    <dbReference type="NCBI Taxonomy" id="181874"/>
    <lineage>
        <taxon>Eukaryota</taxon>
        <taxon>Fungi</taxon>
        <taxon>Dikarya</taxon>
        <taxon>Basidiomycota</taxon>
        <taxon>Agaricomycotina</taxon>
        <taxon>Agaricomycetes</taxon>
        <taxon>Agaricomycetidae</taxon>
        <taxon>Agaricales</taxon>
        <taxon>Agaricineae</taxon>
        <taxon>Galeropsidaceae</taxon>
        <taxon>Panaeolus</taxon>
    </lineage>
</organism>